<evidence type="ECO:0000313" key="1">
    <source>
        <dbReference type="EMBL" id="NDO72182.1"/>
    </source>
</evidence>
<dbReference type="Proteomes" id="UP000474104">
    <property type="component" value="Unassembled WGS sequence"/>
</dbReference>
<dbReference type="Pfam" id="PF03747">
    <property type="entry name" value="ADP_ribosyl_GH"/>
    <property type="match status" value="1"/>
</dbReference>
<sequence>MTDAVYYDKVYGGWLGKCLGGAAGAPVEGIKKLIPCEDFREMIRPDLPNDDLDLQLLWLEVLQKKGRRVTAADLAEAWDRQCWYPFNEYGIFLKNYERGILPPYSGSFNNPLFCEGEGCPIRSEIWGMVFPGDGDTAAAYAGMDGSLDHAGEAVWIEQYYAAVESMAFAGGYGAEGTNMEALLMGQLHRLPEGSRARACVNLVMETFHEDPCGWKKARARMLRKFGHFDFTNAVTNLGITVIALLYGGEDLWKVINIAFRCGYDTDCTCATAAAVWGILHGAEKIPEDLKALVNDRFVIGIDLERTDNSIRKLTEETCALGRKLALQNRTSDWKSEDKSCALRQMTALQNRTSDWKSEDESCALRQTTALQNCISEQKPAEENISTTENGFGSNVNTEETLDIDILYTDRPAIGFNDHCGIGIRMKNHFPIEKEWNIRIAGLPLGWRAVPEHQTLVLEPGQKKTAEVLIETTDDVKILYSKNLLKAVAGDDVQEFRRGFGIAGSSEWTAAGPYFENLEKDDPPGIPSAHGEGCILPTLECMVNNAVYLEKEYMDEQNFAQAFSMEETCRVHGYEDLLPLDEAFPFQGQGCIYLRQKLVSDTEQDVWAVIGNNDGFKLWVNGEFCLEQDEIRLWTPYNNYQTVHLKKGVNEVVVKVLKRTESMKFSIAFRKHEGEHFHRKRWCVDLGCENP</sequence>
<dbReference type="RefSeq" id="WP_004082287.1">
    <property type="nucleotide sequence ID" value="NZ_CASCYM010000054.1"/>
</dbReference>
<name>A0A9X5CCV0_9FIRM</name>
<evidence type="ECO:0000313" key="2">
    <source>
        <dbReference type="Proteomes" id="UP000474104"/>
    </source>
</evidence>
<reference evidence="1 2" key="1">
    <citation type="submission" date="2019-07" db="EMBL/GenBank/DDBJ databases">
        <title>Draft genome sequences of 15 bacterial species constituting the stable defined intestinal microbiota of the GM15 gnotobiotic mouse model.</title>
        <authorList>
            <person name="Elie C."/>
            <person name="Mathieu A."/>
            <person name="Saliou A."/>
            <person name="Darnaud M."/>
            <person name="Leulier F."/>
            <person name="Tamellini A."/>
        </authorList>
    </citation>
    <scope>NUCLEOTIDE SEQUENCE [LARGE SCALE GENOMIC DNA]</scope>
    <source>
        <strain evidence="2">ASF 502</strain>
    </source>
</reference>
<dbReference type="Gene3D" id="1.10.4080.10">
    <property type="entry name" value="ADP-ribosylation/Crystallin J1"/>
    <property type="match status" value="1"/>
</dbReference>
<dbReference type="AlphaFoldDB" id="A0A9X5CCV0"/>
<dbReference type="SUPFAM" id="SSF101478">
    <property type="entry name" value="ADP-ribosylglycohydrolase"/>
    <property type="match status" value="1"/>
</dbReference>
<comment type="caution">
    <text evidence="1">The sequence shown here is derived from an EMBL/GenBank/DDBJ whole genome shotgun (WGS) entry which is preliminary data.</text>
</comment>
<dbReference type="InterPro" id="IPR005502">
    <property type="entry name" value="Ribosyl_crysJ1"/>
</dbReference>
<proteinExistence type="predicted"/>
<dbReference type="EMBL" id="VIRB01000154">
    <property type="protein sequence ID" value="NDO72182.1"/>
    <property type="molecule type" value="Genomic_DNA"/>
</dbReference>
<dbReference type="OrthoDB" id="9761704at2"/>
<dbReference type="InterPro" id="IPR036705">
    <property type="entry name" value="Ribosyl_crysJ1_sf"/>
</dbReference>
<organism evidence="1 2">
    <name type="scientific">Schaedlerella arabinosiphila</name>
    <dbReference type="NCBI Taxonomy" id="2044587"/>
    <lineage>
        <taxon>Bacteria</taxon>
        <taxon>Bacillati</taxon>
        <taxon>Bacillota</taxon>
        <taxon>Clostridia</taxon>
        <taxon>Lachnospirales</taxon>
        <taxon>Lachnospiraceae</taxon>
        <taxon>Schaedlerella</taxon>
    </lineage>
</organism>
<protein>
    <submittedName>
        <fullName evidence="1">ADP-ribosylglycohydrolase family protein</fullName>
    </submittedName>
</protein>
<accession>A0A9X5CCV0</accession>
<gene>
    <name evidence="1" type="ORF">FMM80_27520</name>
</gene>